<dbReference type="GO" id="GO:0006567">
    <property type="term" value="P:L-threonine catabolic process"/>
    <property type="evidence" value="ECO:0007669"/>
    <property type="project" value="TreeGrafter"/>
</dbReference>
<proteinExistence type="inferred from homology"/>
<dbReference type="Proteomes" id="UP000473278">
    <property type="component" value="Unassembled WGS sequence"/>
</dbReference>
<dbReference type="FunFam" id="3.40.50.1100:FF:000007">
    <property type="entry name" value="L-threonine dehydratase catabolic TdcB"/>
    <property type="match status" value="1"/>
</dbReference>
<dbReference type="InterPro" id="IPR036052">
    <property type="entry name" value="TrpB-like_PALP_sf"/>
</dbReference>
<evidence type="ECO:0000256" key="3">
    <source>
        <dbReference type="ARBA" id="ARBA00022898"/>
    </source>
</evidence>
<keyword evidence="4" id="KW-0456">Lyase</keyword>
<comment type="similarity">
    <text evidence="2">Belongs to the serine/threonine dehydratase family.</text>
</comment>
<dbReference type="InterPro" id="IPR050147">
    <property type="entry name" value="Ser/Thr_Dehydratase"/>
</dbReference>
<dbReference type="GO" id="GO:0030170">
    <property type="term" value="F:pyridoxal phosphate binding"/>
    <property type="evidence" value="ECO:0007669"/>
    <property type="project" value="UniProtKB-ARBA"/>
</dbReference>
<gene>
    <name evidence="6" type="ORF">G3570_09680</name>
</gene>
<dbReference type="PANTHER" id="PTHR48078:SF6">
    <property type="entry name" value="L-THREONINE DEHYDRATASE CATABOLIC TDCB"/>
    <property type="match status" value="1"/>
</dbReference>
<dbReference type="GO" id="GO:0003941">
    <property type="term" value="F:L-serine ammonia-lyase activity"/>
    <property type="evidence" value="ECO:0007669"/>
    <property type="project" value="TreeGrafter"/>
</dbReference>
<accession>A0A6M1T9L2</accession>
<dbReference type="InterPro" id="IPR001926">
    <property type="entry name" value="TrpB-like_PALP"/>
</dbReference>
<dbReference type="GO" id="GO:0004794">
    <property type="term" value="F:threonine deaminase activity"/>
    <property type="evidence" value="ECO:0007669"/>
    <property type="project" value="TreeGrafter"/>
</dbReference>
<comment type="caution">
    <text evidence="6">The sequence shown here is derived from an EMBL/GenBank/DDBJ whole genome shotgun (WGS) entry which is preliminary data.</text>
</comment>
<dbReference type="Gene3D" id="3.40.50.1100">
    <property type="match status" value="2"/>
</dbReference>
<organism evidence="6 7">
    <name type="scientific">Halalkalibaculum roseum</name>
    <dbReference type="NCBI Taxonomy" id="2709311"/>
    <lineage>
        <taxon>Bacteria</taxon>
        <taxon>Pseudomonadati</taxon>
        <taxon>Balneolota</taxon>
        <taxon>Balneolia</taxon>
        <taxon>Balneolales</taxon>
        <taxon>Balneolaceae</taxon>
        <taxon>Halalkalibaculum</taxon>
    </lineage>
</organism>
<evidence type="ECO:0000256" key="2">
    <source>
        <dbReference type="ARBA" id="ARBA00010869"/>
    </source>
</evidence>
<dbReference type="GO" id="GO:0006565">
    <property type="term" value="P:L-serine catabolic process"/>
    <property type="evidence" value="ECO:0007669"/>
    <property type="project" value="TreeGrafter"/>
</dbReference>
<dbReference type="AlphaFoldDB" id="A0A6M1T9L2"/>
<dbReference type="PANTHER" id="PTHR48078">
    <property type="entry name" value="THREONINE DEHYDRATASE, MITOCHONDRIAL-RELATED"/>
    <property type="match status" value="1"/>
</dbReference>
<comment type="cofactor">
    <cofactor evidence="1">
        <name>pyridoxal 5'-phosphate</name>
        <dbReference type="ChEBI" id="CHEBI:597326"/>
    </cofactor>
</comment>
<sequence>MSSIEFPTTDEIRSARKKLGDKVRHTPVWQWKGDESSRIFGEKTELFLKLELFQYGGSFKPRGALLNMLDLDVEELKRGVTAVSAGNHAIAVAYAAKTVDTSAKVVMPKSANPSRVERCKSYGAEVILVDDVHQAFDKVRQIEEEEGRSFIHPFEGPLTALGTATVGLELCEQVQDMDAVIVPIGGGGLIAGIAAAVKQMQPECKVYGVEPEGADSMSKSFAAGKPEEIDKVDTMADSLGAPHAAPYSFGLAKRFVDEIVKVSDEQMSQTMELMFLEMKLAVEPAGASATAALRYPLHEKLKDKRVGIIVCGSNIDLQTFYDNITKHKQ</sequence>
<keyword evidence="3" id="KW-0663">Pyridoxal phosphate</keyword>
<evidence type="ECO:0000259" key="5">
    <source>
        <dbReference type="Pfam" id="PF00291"/>
    </source>
</evidence>
<protein>
    <submittedName>
        <fullName evidence="6">Threonine/serine dehydratase</fullName>
    </submittedName>
</protein>
<dbReference type="GO" id="GO:0009097">
    <property type="term" value="P:isoleucine biosynthetic process"/>
    <property type="evidence" value="ECO:0007669"/>
    <property type="project" value="TreeGrafter"/>
</dbReference>
<reference evidence="6 7" key="1">
    <citation type="submission" date="2020-02" db="EMBL/GenBank/DDBJ databases">
        <title>Balneolaceae bacterium YR4-1, complete genome.</title>
        <authorList>
            <person name="Li Y."/>
            <person name="Wu S."/>
        </authorList>
    </citation>
    <scope>NUCLEOTIDE SEQUENCE [LARGE SCALE GENOMIC DNA]</scope>
    <source>
        <strain evidence="6 7">YR4-1</strain>
    </source>
</reference>
<evidence type="ECO:0000313" key="6">
    <source>
        <dbReference type="EMBL" id="NGP76903.1"/>
    </source>
</evidence>
<dbReference type="CDD" id="cd01562">
    <property type="entry name" value="Thr-dehyd"/>
    <property type="match status" value="1"/>
</dbReference>
<dbReference type="Pfam" id="PF00291">
    <property type="entry name" value="PALP"/>
    <property type="match status" value="1"/>
</dbReference>
<dbReference type="SUPFAM" id="SSF53686">
    <property type="entry name" value="Tryptophan synthase beta subunit-like PLP-dependent enzymes"/>
    <property type="match status" value="1"/>
</dbReference>
<evidence type="ECO:0000256" key="1">
    <source>
        <dbReference type="ARBA" id="ARBA00001933"/>
    </source>
</evidence>
<dbReference type="FunFam" id="3.40.50.1100:FF:000005">
    <property type="entry name" value="Threonine dehydratase catabolic"/>
    <property type="match status" value="1"/>
</dbReference>
<keyword evidence="7" id="KW-1185">Reference proteome</keyword>
<evidence type="ECO:0000313" key="7">
    <source>
        <dbReference type="Proteomes" id="UP000473278"/>
    </source>
</evidence>
<name>A0A6M1T9L2_9BACT</name>
<dbReference type="EMBL" id="JAALLT010000003">
    <property type="protein sequence ID" value="NGP76903.1"/>
    <property type="molecule type" value="Genomic_DNA"/>
</dbReference>
<feature type="domain" description="Tryptophan synthase beta chain-like PALP" evidence="5">
    <location>
        <begin position="24"/>
        <end position="312"/>
    </location>
</feature>
<evidence type="ECO:0000256" key="4">
    <source>
        <dbReference type="ARBA" id="ARBA00023239"/>
    </source>
</evidence>
<dbReference type="RefSeq" id="WP_165141753.1">
    <property type="nucleotide sequence ID" value="NZ_JAALLT010000003.1"/>
</dbReference>